<organism evidence="1 2">
    <name type="scientific">Sphingomonas aerophila</name>
    <dbReference type="NCBI Taxonomy" id="1344948"/>
    <lineage>
        <taxon>Bacteria</taxon>
        <taxon>Pseudomonadati</taxon>
        <taxon>Pseudomonadota</taxon>
        <taxon>Alphaproteobacteria</taxon>
        <taxon>Sphingomonadales</taxon>
        <taxon>Sphingomonadaceae</taxon>
        <taxon>Sphingomonas</taxon>
    </lineage>
</organism>
<gene>
    <name evidence="1" type="ORF">FHS94_000380</name>
</gene>
<proteinExistence type="predicted"/>
<dbReference type="InterPro" id="IPR023159">
    <property type="entry name" value="SO1590-like_sf"/>
</dbReference>
<name>A0A7W9BB43_9SPHN</name>
<evidence type="ECO:0000313" key="1">
    <source>
        <dbReference type="EMBL" id="MBB5713561.1"/>
    </source>
</evidence>
<dbReference type="InterPro" id="IPR021607">
    <property type="entry name" value="DUF3224"/>
</dbReference>
<accession>A0A7W9BB43</accession>
<dbReference type="Pfam" id="PF11528">
    <property type="entry name" value="DUF3224"/>
    <property type="match status" value="1"/>
</dbReference>
<dbReference type="Proteomes" id="UP000546200">
    <property type="component" value="Unassembled WGS sequence"/>
</dbReference>
<dbReference type="EMBL" id="JACIJK010000001">
    <property type="protein sequence ID" value="MBB5713561.1"/>
    <property type="molecule type" value="Genomic_DNA"/>
</dbReference>
<comment type="caution">
    <text evidence="1">The sequence shown here is derived from an EMBL/GenBank/DDBJ whole genome shotgun (WGS) entry which is preliminary data.</text>
</comment>
<dbReference type="RefSeq" id="WP_221234462.1">
    <property type="nucleotide sequence ID" value="NZ_JACIJK010000001.1"/>
</dbReference>
<dbReference type="Gene3D" id="2.40.350.10">
    <property type="entry name" value="SO1590-like"/>
    <property type="match status" value="1"/>
</dbReference>
<dbReference type="SUPFAM" id="SSF159238">
    <property type="entry name" value="SO1590-like"/>
    <property type="match status" value="1"/>
</dbReference>
<evidence type="ECO:0008006" key="3">
    <source>
        <dbReference type="Google" id="ProtNLM"/>
    </source>
</evidence>
<protein>
    <recommendedName>
        <fullName evidence="3">DUF3224 domain-containing protein</fullName>
    </recommendedName>
</protein>
<evidence type="ECO:0000313" key="2">
    <source>
        <dbReference type="Proteomes" id="UP000546200"/>
    </source>
</evidence>
<sequence length="135" mass="13680">MTRHATGSFEVTITPEAQAAGEGDAVPTARMGLFKTFSGPLTGTAHGTMLTVGTPAPGKAAAYVAIDQFSGTLEGRAGSFVLLHRGTMSRAGSELSVIIAPDSGTGALAGITGTLAIEVKDGQHRYDLSYSLPTG</sequence>
<dbReference type="AlphaFoldDB" id="A0A7W9BB43"/>
<keyword evidence="2" id="KW-1185">Reference proteome</keyword>
<reference evidence="1 2" key="1">
    <citation type="submission" date="2020-08" db="EMBL/GenBank/DDBJ databases">
        <title>Genomic Encyclopedia of Type Strains, Phase IV (KMG-IV): sequencing the most valuable type-strain genomes for metagenomic binning, comparative biology and taxonomic classification.</title>
        <authorList>
            <person name="Goeker M."/>
        </authorList>
    </citation>
    <scope>NUCLEOTIDE SEQUENCE [LARGE SCALE GENOMIC DNA]</scope>
    <source>
        <strain evidence="1 2">DSM 100044</strain>
    </source>
</reference>